<dbReference type="GO" id="GO:0004222">
    <property type="term" value="F:metalloendopeptidase activity"/>
    <property type="evidence" value="ECO:0007669"/>
    <property type="project" value="TreeGrafter"/>
</dbReference>
<gene>
    <name evidence="2" type="ORF">LCGC14_2597210</name>
</gene>
<name>A0A0F9AXP6_9ZZZZ</name>
<sequence>MQFIWPLDDYIITRDFYYKASLYVGGQHAALDLIRKTSPTRDAPIRAIADGTVTMVGSDYYSGNYIAVDHKGGWRSYYRHLLSPS</sequence>
<dbReference type="Pfam" id="PF01551">
    <property type="entry name" value="Peptidase_M23"/>
    <property type="match status" value="1"/>
</dbReference>
<accession>A0A0F9AXP6</accession>
<comment type="caution">
    <text evidence="2">The sequence shown here is derived from an EMBL/GenBank/DDBJ whole genome shotgun (WGS) entry which is preliminary data.</text>
</comment>
<dbReference type="InterPro" id="IPR050570">
    <property type="entry name" value="Cell_wall_metabolism_enzyme"/>
</dbReference>
<dbReference type="CDD" id="cd12797">
    <property type="entry name" value="M23_peptidase"/>
    <property type="match status" value="1"/>
</dbReference>
<dbReference type="Gene3D" id="2.70.70.10">
    <property type="entry name" value="Glucose Permease (Domain IIA)"/>
    <property type="match status" value="1"/>
</dbReference>
<dbReference type="PANTHER" id="PTHR21666">
    <property type="entry name" value="PEPTIDASE-RELATED"/>
    <property type="match status" value="1"/>
</dbReference>
<feature type="non-terminal residue" evidence="2">
    <location>
        <position position="85"/>
    </location>
</feature>
<evidence type="ECO:0000313" key="2">
    <source>
        <dbReference type="EMBL" id="KKL06317.1"/>
    </source>
</evidence>
<dbReference type="SUPFAM" id="SSF51261">
    <property type="entry name" value="Duplicated hybrid motif"/>
    <property type="match status" value="1"/>
</dbReference>
<dbReference type="EMBL" id="LAZR01043758">
    <property type="protein sequence ID" value="KKL06317.1"/>
    <property type="molecule type" value="Genomic_DNA"/>
</dbReference>
<organism evidence="2">
    <name type="scientific">marine sediment metagenome</name>
    <dbReference type="NCBI Taxonomy" id="412755"/>
    <lineage>
        <taxon>unclassified sequences</taxon>
        <taxon>metagenomes</taxon>
        <taxon>ecological metagenomes</taxon>
    </lineage>
</organism>
<dbReference type="InterPro" id="IPR016047">
    <property type="entry name" value="M23ase_b-sheet_dom"/>
</dbReference>
<dbReference type="AlphaFoldDB" id="A0A0F9AXP6"/>
<feature type="domain" description="M23ase beta-sheet core" evidence="1">
    <location>
        <begin position="40"/>
        <end position="81"/>
    </location>
</feature>
<reference evidence="2" key="1">
    <citation type="journal article" date="2015" name="Nature">
        <title>Complex archaea that bridge the gap between prokaryotes and eukaryotes.</title>
        <authorList>
            <person name="Spang A."/>
            <person name="Saw J.H."/>
            <person name="Jorgensen S.L."/>
            <person name="Zaremba-Niedzwiedzka K."/>
            <person name="Martijn J."/>
            <person name="Lind A.E."/>
            <person name="van Eijk R."/>
            <person name="Schleper C."/>
            <person name="Guy L."/>
            <person name="Ettema T.J."/>
        </authorList>
    </citation>
    <scope>NUCLEOTIDE SEQUENCE</scope>
</reference>
<evidence type="ECO:0000259" key="1">
    <source>
        <dbReference type="Pfam" id="PF01551"/>
    </source>
</evidence>
<proteinExistence type="predicted"/>
<dbReference type="InterPro" id="IPR011055">
    <property type="entry name" value="Dup_hybrid_motif"/>
</dbReference>
<dbReference type="PANTHER" id="PTHR21666:SF270">
    <property type="entry name" value="MUREIN HYDROLASE ACTIVATOR ENVC"/>
    <property type="match status" value="1"/>
</dbReference>
<protein>
    <recommendedName>
        <fullName evidence="1">M23ase beta-sheet core domain-containing protein</fullName>
    </recommendedName>
</protein>